<evidence type="ECO:0000313" key="4">
    <source>
        <dbReference type="Proteomes" id="UP000185746"/>
    </source>
</evidence>
<reference evidence="3 4" key="1">
    <citation type="submission" date="2016-09" db="EMBL/GenBank/DDBJ databases">
        <title>Complete genome sequence of the Lysinibacillus sphaericus LMG 22257, a specie of Bacillus with ureolytic activity that can effectively biodeposit calcium carbonate.</title>
        <authorList>
            <person name="Yan W."/>
        </authorList>
    </citation>
    <scope>NUCLEOTIDE SEQUENCE [LARGE SCALE GENOMIC DNA]</scope>
    <source>
        <strain evidence="3 4">LMG 22257</strain>
    </source>
</reference>
<dbReference type="AlphaFoldDB" id="A0A1D8JFC6"/>
<name>A0A1D8JFC6_9BACL</name>
<keyword evidence="2" id="KW-0472">Membrane</keyword>
<keyword evidence="2" id="KW-1133">Transmembrane helix</keyword>
<organism evidence="3 4">
    <name type="scientific">Sporosarcina ureilytica</name>
    <dbReference type="NCBI Taxonomy" id="298596"/>
    <lineage>
        <taxon>Bacteria</taxon>
        <taxon>Bacillati</taxon>
        <taxon>Bacillota</taxon>
        <taxon>Bacilli</taxon>
        <taxon>Bacillales</taxon>
        <taxon>Caryophanaceae</taxon>
        <taxon>Sporosarcina</taxon>
    </lineage>
</organism>
<proteinExistence type="predicted"/>
<keyword evidence="2" id="KW-0812">Transmembrane</keyword>
<protein>
    <submittedName>
        <fullName evidence="3">Uncharacterized protein</fullName>
    </submittedName>
</protein>
<dbReference type="EMBL" id="CP017560">
    <property type="protein sequence ID" value="AOV07393.1"/>
    <property type="molecule type" value="Genomic_DNA"/>
</dbReference>
<feature type="transmembrane region" description="Helical" evidence="2">
    <location>
        <begin position="6"/>
        <end position="22"/>
    </location>
</feature>
<sequence>MGTVSVLLGIAILLIAGIRLVHFSVSKKVLGIPVLLLTLGILLFTSGCGKNDSQLGTASEKKANQEVAREESEESIKRIENEKGELIEIHIDPDDKVGFEEIPEGWVSKAKSFNPYTDVWLNVYREPLTPEKFKEKFNAWSKVNLGYEELLINEVNIEKGEVNDAFKIDFRDETILIGGVNNDNEIINLTAILEEDSYYDNLEIMKILLRVGIPTVREENLNTIFEDLTYFDGGYINRLGEVYHKEVEQTEVSLTHEISPDEILITIFSIDFPK</sequence>
<feature type="compositionally biased region" description="Basic and acidic residues" evidence="1">
    <location>
        <begin position="59"/>
        <end position="74"/>
    </location>
</feature>
<gene>
    <name evidence="3" type="ORF">BI350_07465</name>
</gene>
<keyword evidence="4" id="KW-1185">Reference proteome</keyword>
<evidence type="ECO:0000313" key="3">
    <source>
        <dbReference type="EMBL" id="AOV07393.1"/>
    </source>
</evidence>
<dbReference type="Proteomes" id="UP000185746">
    <property type="component" value="Chromosome"/>
</dbReference>
<accession>A0A1D8JFC6</accession>
<feature type="region of interest" description="Disordered" evidence="1">
    <location>
        <begin position="52"/>
        <end position="74"/>
    </location>
</feature>
<dbReference type="RefSeq" id="WP_075527524.1">
    <property type="nucleotide sequence ID" value="NZ_CP017560.1"/>
</dbReference>
<evidence type="ECO:0000256" key="2">
    <source>
        <dbReference type="SAM" id="Phobius"/>
    </source>
</evidence>
<feature type="transmembrane region" description="Helical" evidence="2">
    <location>
        <begin position="29"/>
        <end position="47"/>
    </location>
</feature>
<dbReference type="KEGG" id="surl:BI350_07465"/>
<evidence type="ECO:0000256" key="1">
    <source>
        <dbReference type="SAM" id="MobiDB-lite"/>
    </source>
</evidence>